<keyword evidence="3" id="KW-0804">Transcription</keyword>
<dbReference type="AlphaFoldDB" id="A0AA41PYT9"/>
<dbReference type="EMBL" id="JAKFHA010000004">
    <property type="protein sequence ID" value="MCF2527661.1"/>
    <property type="molecule type" value="Genomic_DNA"/>
</dbReference>
<sequence>MSTDREHVLREAARHLNRRPAASMDEIARAAGISRATLHRMYPGRDALALALGSRALEQVSAAVDAARLDEGDAAAALRRMVDELMPIAEFLGFLYGENALVDNPEIDAAWEAVDSRVTAVVRRGQQDGSLRIDLPAQWISEAAFSLAVGAGWSVRDGRLARRDAPRVVAELLIGGVRRGPDPAVS</sequence>
<dbReference type="InterPro" id="IPR009057">
    <property type="entry name" value="Homeodomain-like_sf"/>
</dbReference>
<evidence type="ECO:0000313" key="7">
    <source>
        <dbReference type="Proteomes" id="UP001165378"/>
    </source>
</evidence>
<dbReference type="PANTHER" id="PTHR30055">
    <property type="entry name" value="HTH-TYPE TRANSCRIPTIONAL REGULATOR RUTR"/>
    <property type="match status" value="1"/>
</dbReference>
<keyword evidence="2 4" id="KW-0238">DNA-binding</keyword>
<dbReference type="PROSITE" id="PS50977">
    <property type="entry name" value="HTH_TETR_2"/>
    <property type="match status" value="1"/>
</dbReference>
<dbReference type="RefSeq" id="WP_235051818.1">
    <property type="nucleotide sequence ID" value="NZ_JAKFHA010000004.1"/>
</dbReference>
<organism evidence="6 7">
    <name type="scientific">Yinghuangia soli</name>
    <dbReference type="NCBI Taxonomy" id="2908204"/>
    <lineage>
        <taxon>Bacteria</taxon>
        <taxon>Bacillati</taxon>
        <taxon>Actinomycetota</taxon>
        <taxon>Actinomycetes</taxon>
        <taxon>Kitasatosporales</taxon>
        <taxon>Streptomycetaceae</taxon>
        <taxon>Yinghuangia</taxon>
    </lineage>
</organism>
<dbReference type="Pfam" id="PF00440">
    <property type="entry name" value="TetR_N"/>
    <property type="match status" value="1"/>
</dbReference>
<evidence type="ECO:0000256" key="3">
    <source>
        <dbReference type="ARBA" id="ARBA00023163"/>
    </source>
</evidence>
<proteinExistence type="predicted"/>
<name>A0AA41PYT9_9ACTN</name>
<accession>A0AA41PYT9</accession>
<evidence type="ECO:0000313" key="6">
    <source>
        <dbReference type="EMBL" id="MCF2527661.1"/>
    </source>
</evidence>
<dbReference type="InterPro" id="IPR050109">
    <property type="entry name" value="HTH-type_TetR-like_transc_reg"/>
</dbReference>
<dbReference type="InterPro" id="IPR001647">
    <property type="entry name" value="HTH_TetR"/>
</dbReference>
<reference evidence="6" key="1">
    <citation type="submission" date="2022-01" db="EMBL/GenBank/DDBJ databases">
        <title>Genome-Based Taxonomic Classification of the Phylum Actinobacteria.</title>
        <authorList>
            <person name="Gao Y."/>
        </authorList>
    </citation>
    <scope>NUCLEOTIDE SEQUENCE</scope>
    <source>
        <strain evidence="6">KLBMP 8922</strain>
    </source>
</reference>
<feature type="domain" description="HTH tetR-type" evidence="5">
    <location>
        <begin position="2"/>
        <end position="60"/>
    </location>
</feature>
<feature type="DNA-binding region" description="H-T-H motif" evidence="4">
    <location>
        <begin position="23"/>
        <end position="42"/>
    </location>
</feature>
<dbReference type="Proteomes" id="UP001165378">
    <property type="component" value="Unassembled WGS sequence"/>
</dbReference>
<dbReference type="InterPro" id="IPR036271">
    <property type="entry name" value="Tet_transcr_reg_TetR-rel_C_sf"/>
</dbReference>
<dbReference type="SUPFAM" id="SSF48498">
    <property type="entry name" value="Tetracyclin repressor-like, C-terminal domain"/>
    <property type="match status" value="1"/>
</dbReference>
<evidence type="ECO:0000259" key="5">
    <source>
        <dbReference type="PROSITE" id="PS50977"/>
    </source>
</evidence>
<dbReference type="GO" id="GO:0003700">
    <property type="term" value="F:DNA-binding transcription factor activity"/>
    <property type="evidence" value="ECO:0007669"/>
    <property type="project" value="TreeGrafter"/>
</dbReference>
<dbReference type="Gene3D" id="1.10.357.10">
    <property type="entry name" value="Tetracycline Repressor, domain 2"/>
    <property type="match status" value="1"/>
</dbReference>
<gene>
    <name evidence="6" type="ORF">LZ495_10600</name>
</gene>
<keyword evidence="1" id="KW-0805">Transcription regulation</keyword>
<comment type="caution">
    <text evidence="6">The sequence shown here is derived from an EMBL/GenBank/DDBJ whole genome shotgun (WGS) entry which is preliminary data.</text>
</comment>
<dbReference type="SUPFAM" id="SSF46689">
    <property type="entry name" value="Homeodomain-like"/>
    <property type="match status" value="1"/>
</dbReference>
<evidence type="ECO:0000256" key="2">
    <source>
        <dbReference type="ARBA" id="ARBA00023125"/>
    </source>
</evidence>
<protein>
    <submittedName>
        <fullName evidence="6">TetR/AcrR family transcriptional regulator</fullName>
    </submittedName>
</protein>
<keyword evidence="7" id="KW-1185">Reference proteome</keyword>
<dbReference type="PANTHER" id="PTHR30055:SF234">
    <property type="entry name" value="HTH-TYPE TRANSCRIPTIONAL REGULATOR BETI"/>
    <property type="match status" value="1"/>
</dbReference>
<dbReference type="GO" id="GO:0000976">
    <property type="term" value="F:transcription cis-regulatory region binding"/>
    <property type="evidence" value="ECO:0007669"/>
    <property type="project" value="TreeGrafter"/>
</dbReference>
<evidence type="ECO:0000256" key="4">
    <source>
        <dbReference type="PROSITE-ProRule" id="PRU00335"/>
    </source>
</evidence>
<evidence type="ECO:0000256" key="1">
    <source>
        <dbReference type="ARBA" id="ARBA00023015"/>
    </source>
</evidence>